<evidence type="ECO:0000313" key="3">
    <source>
        <dbReference type="Proteomes" id="UP000694892"/>
    </source>
</evidence>
<feature type="compositionally biased region" description="Low complexity" evidence="1">
    <location>
        <begin position="73"/>
        <end position="91"/>
    </location>
</feature>
<feature type="region of interest" description="Disordered" evidence="1">
    <location>
        <begin position="73"/>
        <end position="151"/>
    </location>
</feature>
<dbReference type="EMBL" id="CM004475">
    <property type="protein sequence ID" value="OCT79008.1"/>
    <property type="molecule type" value="Genomic_DNA"/>
</dbReference>
<name>A0A974HIF9_XENLA</name>
<sequence length="349" mass="38082">MDPKKPTSSPLGKRKGESVTAALNAAALYAYRKALEKALGIRNALEKALGFSSNSSSVGAPVGANSGIVPGQSASTNLASSSTAGPSTTSSVRKRVHSAEDQTSSNKHHRIDKDDKTSSTVPYITSWSPVSQQNASAQKPKRKYKKIKRRTRISTSAANTCVVTSQTGNIGGISLPGTDTKIMPNISYSMAQNGNSAQQHTSMNPNQSNLQNNSMVPQNPSTTTRGIYEYITLSDMERATRAHQQLVTLQQQMKYLRESPFSVQENSPLFRNPIPQKRKLDTNSEDAALWNPKRFRLRLGKGPKVHPKALERKADAQKIEGKEECASDDIFPPMIKSQQSEKKDDLPTN</sequence>
<evidence type="ECO:0000256" key="1">
    <source>
        <dbReference type="SAM" id="MobiDB-lite"/>
    </source>
</evidence>
<feature type="compositionally biased region" description="Basic and acidic residues" evidence="1">
    <location>
        <begin position="339"/>
        <end position="349"/>
    </location>
</feature>
<evidence type="ECO:0000313" key="2">
    <source>
        <dbReference type="EMBL" id="OCT79008.1"/>
    </source>
</evidence>
<feature type="region of interest" description="Disordered" evidence="1">
    <location>
        <begin position="196"/>
        <end position="222"/>
    </location>
</feature>
<gene>
    <name evidence="2" type="ORF">XELAEV_18030103mg</name>
</gene>
<dbReference type="Proteomes" id="UP000694892">
    <property type="component" value="Chromosome 5S"/>
</dbReference>
<protein>
    <submittedName>
        <fullName evidence="2">Uncharacterized protein</fullName>
    </submittedName>
</protein>
<reference evidence="3" key="1">
    <citation type="journal article" date="2016" name="Nature">
        <title>Genome evolution in the allotetraploid frog Xenopus laevis.</title>
        <authorList>
            <person name="Session A.M."/>
            <person name="Uno Y."/>
            <person name="Kwon T."/>
            <person name="Chapman J.A."/>
            <person name="Toyoda A."/>
            <person name="Takahashi S."/>
            <person name="Fukui A."/>
            <person name="Hikosaka A."/>
            <person name="Suzuki A."/>
            <person name="Kondo M."/>
            <person name="van Heeringen S.J."/>
            <person name="Quigley I."/>
            <person name="Heinz S."/>
            <person name="Ogino H."/>
            <person name="Ochi H."/>
            <person name="Hellsten U."/>
            <person name="Lyons J.B."/>
            <person name="Simakov O."/>
            <person name="Putnam N."/>
            <person name="Stites J."/>
            <person name="Kuroki Y."/>
            <person name="Tanaka T."/>
            <person name="Michiue T."/>
            <person name="Watanabe M."/>
            <person name="Bogdanovic O."/>
            <person name="Lister R."/>
            <person name="Georgiou G."/>
            <person name="Paranjpe S.S."/>
            <person name="van Kruijsbergen I."/>
            <person name="Shu S."/>
            <person name="Carlson J."/>
            <person name="Kinoshita T."/>
            <person name="Ohta Y."/>
            <person name="Mawaribuchi S."/>
            <person name="Jenkins J."/>
            <person name="Grimwood J."/>
            <person name="Schmutz J."/>
            <person name="Mitros T."/>
            <person name="Mozaffari S.V."/>
            <person name="Suzuki Y."/>
            <person name="Haramoto Y."/>
            <person name="Yamamoto T.S."/>
            <person name="Takagi C."/>
            <person name="Heald R."/>
            <person name="Miller K."/>
            <person name="Haudenschild C."/>
            <person name="Kitzman J."/>
            <person name="Nakayama T."/>
            <person name="Izutsu Y."/>
            <person name="Robert J."/>
            <person name="Fortriede J."/>
            <person name="Burns K."/>
            <person name="Lotay V."/>
            <person name="Karimi K."/>
            <person name="Yasuoka Y."/>
            <person name="Dichmann D.S."/>
            <person name="Flajnik M.F."/>
            <person name="Houston D.W."/>
            <person name="Shendure J."/>
            <person name="DuPasquier L."/>
            <person name="Vize P.D."/>
            <person name="Zorn A.M."/>
            <person name="Ito M."/>
            <person name="Marcotte E.M."/>
            <person name="Wallingford J.B."/>
            <person name="Ito Y."/>
            <person name="Asashima M."/>
            <person name="Ueno N."/>
            <person name="Matsuda Y."/>
            <person name="Veenstra G.J."/>
            <person name="Fujiyama A."/>
            <person name="Harland R.M."/>
            <person name="Taira M."/>
            <person name="Rokhsar D.S."/>
        </authorList>
    </citation>
    <scope>NUCLEOTIDE SEQUENCE [LARGE SCALE GENOMIC DNA]</scope>
    <source>
        <strain evidence="3">J</strain>
    </source>
</reference>
<accession>A0A974HIF9</accession>
<organism evidence="2 3">
    <name type="scientific">Xenopus laevis</name>
    <name type="common">African clawed frog</name>
    <dbReference type="NCBI Taxonomy" id="8355"/>
    <lineage>
        <taxon>Eukaryota</taxon>
        <taxon>Metazoa</taxon>
        <taxon>Chordata</taxon>
        <taxon>Craniata</taxon>
        <taxon>Vertebrata</taxon>
        <taxon>Euteleostomi</taxon>
        <taxon>Amphibia</taxon>
        <taxon>Batrachia</taxon>
        <taxon>Anura</taxon>
        <taxon>Pipoidea</taxon>
        <taxon>Pipidae</taxon>
        <taxon>Xenopodinae</taxon>
        <taxon>Xenopus</taxon>
        <taxon>Xenopus</taxon>
    </lineage>
</organism>
<feature type="compositionally biased region" description="Polar residues" evidence="1">
    <location>
        <begin position="118"/>
        <end position="137"/>
    </location>
</feature>
<feature type="compositionally biased region" description="Basic and acidic residues" evidence="1">
    <location>
        <begin position="308"/>
        <end position="325"/>
    </location>
</feature>
<feature type="region of interest" description="Disordered" evidence="1">
    <location>
        <begin position="301"/>
        <end position="349"/>
    </location>
</feature>
<feature type="compositionally biased region" description="Basic residues" evidence="1">
    <location>
        <begin position="139"/>
        <end position="151"/>
    </location>
</feature>
<dbReference type="AlphaFoldDB" id="A0A974HIF9"/>
<proteinExistence type="predicted"/>